<protein>
    <submittedName>
        <fullName evidence="1">Uncharacterized protein</fullName>
    </submittedName>
</protein>
<evidence type="ECO:0000313" key="1">
    <source>
        <dbReference type="EMBL" id="KAE8325204.1"/>
    </source>
</evidence>
<evidence type="ECO:0000313" key="2">
    <source>
        <dbReference type="Proteomes" id="UP000325945"/>
    </source>
</evidence>
<organism evidence="1 2">
    <name type="scientific">Aspergillus sergii</name>
    <dbReference type="NCBI Taxonomy" id="1034303"/>
    <lineage>
        <taxon>Eukaryota</taxon>
        <taxon>Fungi</taxon>
        <taxon>Dikarya</taxon>
        <taxon>Ascomycota</taxon>
        <taxon>Pezizomycotina</taxon>
        <taxon>Eurotiomycetes</taxon>
        <taxon>Eurotiomycetidae</taxon>
        <taxon>Eurotiales</taxon>
        <taxon>Aspergillaceae</taxon>
        <taxon>Aspergillus</taxon>
        <taxon>Aspergillus subgen. Circumdati</taxon>
    </lineage>
</organism>
<gene>
    <name evidence="1" type="ORF">BDV39DRAFT_179077</name>
</gene>
<sequence>MNEGWYVTGLTLTTVNEVDTSRSNSISFLRVSVPQCSGNLGELLTIYDLCTDKCSTSELIRPYQCEITLHKGLYASVARDQNLESPSIYSVLLRYVWVRYRLRSLTCTSVTVLNSCIFKTQIPTICSNPEVEILRRPCRLSIYYLGYCLRSDTVGPWLAT</sequence>
<dbReference type="AlphaFoldDB" id="A0A5N6WWB4"/>
<dbReference type="EMBL" id="ML741810">
    <property type="protein sequence ID" value="KAE8325204.1"/>
    <property type="molecule type" value="Genomic_DNA"/>
</dbReference>
<reference evidence="2" key="1">
    <citation type="submission" date="2019-04" db="EMBL/GenBank/DDBJ databases">
        <title>Friends and foes A comparative genomics studyof 23 Aspergillus species from section Flavi.</title>
        <authorList>
            <consortium name="DOE Joint Genome Institute"/>
            <person name="Kjaerbolling I."/>
            <person name="Vesth T."/>
            <person name="Frisvad J.C."/>
            <person name="Nybo J.L."/>
            <person name="Theobald S."/>
            <person name="Kildgaard S."/>
            <person name="Isbrandt T."/>
            <person name="Kuo A."/>
            <person name="Sato A."/>
            <person name="Lyhne E.K."/>
            <person name="Kogle M.E."/>
            <person name="Wiebenga A."/>
            <person name="Kun R.S."/>
            <person name="Lubbers R.J."/>
            <person name="Makela M.R."/>
            <person name="Barry K."/>
            <person name="Chovatia M."/>
            <person name="Clum A."/>
            <person name="Daum C."/>
            <person name="Haridas S."/>
            <person name="He G."/>
            <person name="LaButti K."/>
            <person name="Lipzen A."/>
            <person name="Mondo S."/>
            <person name="Riley R."/>
            <person name="Salamov A."/>
            <person name="Simmons B.A."/>
            <person name="Magnuson J.K."/>
            <person name="Henrissat B."/>
            <person name="Mortensen U.H."/>
            <person name="Larsen T.O."/>
            <person name="Devries R.P."/>
            <person name="Grigoriev I.V."/>
            <person name="Machida M."/>
            <person name="Baker S.E."/>
            <person name="Andersen M.R."/>
        </authorList>
    </citation>
    <scope>NUCLEOTIDE SEQUENCE [LARGE SCALE GENOMIC DNA]</scope>
    <source>
        <strain evidence="2">CBS 130017</strain>
    </source>
</reference>
<name>A0A5N6WWB4_9EURO</name>
<keyword evidence="2" id="KW-1185">Reference proteome</keyword>
<proteinExistence type="predicted"/>
<dbReference type="Proteomes" id="UP000325945">
    <property type="component" value="Unassembled WGS sequence"/>
</dbReference>
<accession>A0A5N6WWB4</accession>